<protein>
    <submittedName>
        <fullName evidence="1">Uncharacterized protein</fullName>
    </submittedName>
</protein>
<comment type="caution">
    <text evidence="1">The sequence shown here is derived from an EMBL/GenBank/DDBJ whole genome shotgun (WGS) entry which is preliminary data.</text>
</comment>
<dbReference type="EMBL" id="LIRB01000146">
    <property type="protein sequence ID" value="KWX71615.1"/>
    <property type="molecule type" value="Genomic_DNA"/>
</dbReference>
<organism evidence="1 2">
    <name type="scientific">Paenibacillus riograndensis</name>
    <dbReference type="NCBI Taxonomy" id="483937"/>
    <lineage>
        <taxon>Bacteria</taxon>
        <taxon>Bacillati</taxon>
        <taxon>Bacillota</taxon>
        <taxon>Bacilli</taxon>
        <taxon>Bacillales</taxon>
        <taxon>Paenibacillaceae</taxon>
        <taxon>Paenibacillus</taxon>
        <taxon>Paenibacillus sonchi group</taxon>
    </lineage>
</organism>
<dbReference type="OrthoDB" id="2665835at2"/>
<name>A0A132TJU5_9BACL</name>
<evidence type="ECO:0000313" key="2">
    <source>
        <dbReference type="Proteomes" id="UP000070475"/>
    </source>
</evidence>
<proteinExistence type="predicted"/>
<reference evidence="1 2" key="1">
    <citation type="submission" date="2015-08" db="EMBL/GenBank/DDBJ databases">
        <title>Genomes of Paenibacillus riograndensis.</title>
        <authorList>
            <person name="Sant'Anna F.H."/>
            <person name="Souza R."/>
            <person name="Ambrosini A."/>
            <person name="Bach E."/>
            <person name="Fernandes G."/>
            <person name="Balsanelli E."/>
            <person name="Baura V.A."/>
            <person name="Pedrosa F.O."/>
            <person name="Souza E.M."/>
            <person name="Passaglia L."/>
        </authorList>
    </citation>
    <scope>NUCLEOTIDE SEQUENCE [LARGE SCALE GENOMIC DNA]</scope>
    <source>
        <strain evidence="1 2">CAS34</strain>
    </source>
</reference>
<keyword evidence="2" id="KW-1185">Reference proteome</keyword>
<dbReference type="Proteomes" id="UP000070475">
    <property type="component" value="Unassembled WGS sequence"/>
</dbReference>
<gene>
    <name evidence="1" type="ORF">AMQ84_27220</name>
</gene>
<evidence type="ECO:0000313" key="1">
    <source>
        <dbReference type="EMBL" id="KWX71615.1"/>
    </source>
</evidence>
<accession>A0A132TJU5</accession>
<dbReference type="PATRIC" id="fig|483937.3.peg.4273"/>
<sequence>MLINSNTHMSHEMSAQEETMWMHFFTRNGMFTDFVENQRKWGENPFSRVGAQPICPKCEKPGFHHHGGMVCVSCGHTGAVELKTREYLKDGWWK</sequence>
<dbReference type="AlphaFoldDB" id="A0A132TJU5"/>
<dbReference type="RefSeq" id="WP_060862934.1">
    <property type="nucleotide sequence ID" value="NZ_LIRB01000146.1"/>
</dbReference>